<dbReference type="AlphaFoldDB" id="A0A381YDH6"/>
<dbReference type="EMBL" id="UINC01017854">
    <property type="protein sequence ID" value="SVA74477.1"/>
    <property type="molecule type" value="Genomic_DNA"/>
</dbReference>
<evidence type="ECO:0008006" key="2">
    <source>
        <dbReference type="Google" id="ProtNLM"/>
    </source>
</evidence>
<gene>
    <name evidence="1" type="ORF">METZ01_LOCUS127331</name>
</gene>
<sequence>MTLSARFGVLFGLLVSFGCSPSLDVQESLALTQVSSGWFDAGLDGLGRNKLVPTVSFRLANETPERVAYLQLNAVFRRQGEEEEWGNAFVRAVGTEGLEAGQTTSVLRLDSERGYTGEQPQSEMLAHRDFVDVRMDLYVKHRGDQWVILESVDVSRQLLAQ</sequence>
<organism evidence="1">
    <name type="scientific">marine metagenome</name>
    <dbReference type="NCBI Taxonomy" id="408172"/>
    <lineage>
        <taxon>unclassified sequences</taxon>
        <taxon>metagenomes</taxon>
        <taxon>ecological metagenomes</taxon>
    </lineage>
</organism>
<accession>A0A381YDH6</accession>
<reference evidence="1" key="1">
    <citation type="submission" date="2018-05" db="EMBL/GenBank/DDBJ databases">
        <authorList>
            <person name="Lanie J.A."/>
            <person name="Ng W.-L."/>
            <person name="Kazmierczak K.M."/>
            <person name="Andrzejewski T.M."/>
            <person name="Davidsen T.M."/>
            <person name="Wayne K.J."/>
            <person name="Tettelin H."/>
            <person name="Glass J.I."/>
            <person name="Rusch D."/>
            <person name="Podicherti R."/>
            <person name="Tsui H.-C.T."/>
            <person name="Winkler M.E."/>
        </authorList>
    </citation>
    <scope>NUCLEOTIDE SEQUENCE</scope>
</reference>
<dbReference type="PROSITE" id="PS51257">
    <property type="entry name" value="PROKAR_LIPOPROTEIN"/>
    <property type="match status" value="1"/>
</dbReference>
<name>A0A381YDH6_9ZZZZ</name>
<evidence type="ECO:0000313" key="1">
    <source>
        <dbReference type="EMBL" id="SVA74477.1"/>
    </source>
</evidence>
<proteinExistence type="predicted"/>
<protein>
    <recommendedName>
        <fullName evidence="2">Lipoprotein</fullName>
    </recommendedName>
</protein>